<feature type="domain" description="Large ribosomal subunit protein uL2 C-terminal" evidence="4">
    <location>
        <begin position="92"/>
        <end position="144"/>
    </location>
</feature>
<reference evidence="5 6" key="1">
    <citation type="submission" date="2018-10" db="EMBL/GenBank/DDBJ databases">
        <title>A high-quality apple genome assembly.</title>
        <authorList>
            <person name="Hu J."/>
        </authorList>
    </citation>
    <scope>NUCLEOTIDE SEQUENCE [LARGE SCALE GENOMIC DNA]</scope>
    <source>
        <strain evidence="6">cv. HFTH1</strain>
        <tissue evidence="5">Young leaf</tissue>
    </source>
</reference>
<dbReference type="STRING" id="3750.A0A498KM31"/>
<evidence type="ECO:0000313" key="5">
    <source>
        <dbReference type="EMBL" id="RXI06702.1"/>
    </source>
</evidence>
<dbReference type="PANTHER" id="PTHR13691:SF16">
    <property type="entry name" value="LARGE RIBOSOMAL SUBUNIT PROTEIN UL2"/>
    <property type="match status" value="1"/>
</dbReference>
<dbReference type="GO" id="GO:0003735">
    <property type="term" value="F:structural constituent of ribosome"/>
    <property type="evidence" value="ECO:0007669"/>
    <property type="project" value="InterPro"/>
</dbReference>
<dbReference type="Pfam" id="PF03947">
    <property type="entry name" value="Ribosomal_L2_C"/>
    <property type="match status" value="1"/>
</dbReference>
<evidence type="ECO:0000259" key="4">
    <source>
        <dbReference type="SMART" id="SM01382"/>
    </source>
</evidence>
<evidence type="ECO:0000256" key="2">
    <source>
        <dbReference type="ARBA" id="ARBA00022980"/>
    </source>
</evidence>
<dbReference type="SMART" id="SM01382">
    <property type="entry name" value="Ribosomal_L2_C"/>
    <property type="match status" value="1"/>
</dbReference>
<comment type="caution">
    <text evidence="5">The sequence shown here is derived from an EMBL/GenBank/DDBJ whole genome shotgun (WGS) entry which is preliminary data.</text>
</comment>
<dbReference type="InterPro" id="IPR008991">
    <property type="entry name" value="Translation_prot_SH3-like_sf"/>
</dbReference>
<evidence type="ECO:0000256" key="1">
    <source>
        <dbReference type="ARBA" id="ARBA00005636"/>
    </source>
</evidence>
<dbReference type="PANTHER" id="PTHR13691">
    <property type="entry name" value="RIBOSOMAL PROTEIN L2"/>
    <property type="match status" value="1"/>
</dbReference>
<sequence>MDFVIFHYSGRIPEAALMARSYLPSKVSERVSIWRNELNKVNKKAAKSLADPQECPNLFEDWQVSLALEFKDAENRGIYPPVDTYCGKKANLVVGNVLPLRSIPEGAVVCNVKHHVGDRGTLARASGDYAVVINHNPDNDTSSIFCFLC</sequence>
<evidence type="ECO:0000313" key="6">
    <source>
        <dbReference type="Proteomes" id="UP000290289"/>
    </source>
</evidence>
<dbReference type="EMBL" id="RDQH01000328">
    <property type="protein sequence ID" value="RXI06702.1"/>
    <property type="molecule type" value="Genomic_DNA"/>
</dbReference>
<keyword evidence="2" id="KW-0689">Ribosomal protein</keyword>
<dbReference type="InterPro" id="IPR014722">
    <property type="entry name" value="Rib_uL2_dom2"/>
</dbReference>
<dbReference type="GO" id="GO:0003723">
    <property type="term" value="F:RNA binding"/>
    <property type="evidence" value="ECO:0007669"/>
    <property type="project" value="TreeGrafter"/>
</dbReference>
<name>A0A498KM31_MALDO</name>
<dbReference type="SUPFAM" id="SSF50104">
    <property type="entry name" value="Translation proteins SH3-like domain"/>
    <property type="match status" value="1"/>
</dbReference>
<dbReference type="InterPro" id="IPR002171">
    <property type="entry name" value="Ribosomal_uL2"/>
</dbReference>
<protein>
    <recommendedName>
        <fullName evidence="4">Large ribosomal subunit protein uL2 C-terminal domain-containing protein</fullName>
    </recommendedName>
</protein>
<gene>
    <name evidence="5" type="ORF">DVH24_025838</name>
</gene>
<evidence type="ECO:0000256" key="3">
    <source>
        <dbReference type="ARBA" id="ARBA00023274"/>
    </source>
</evidence>
<keyword evidence="6" id="KW-1185">Reference proteome</keyword>
<dbReference type="InterPro" id="IPR022669">
    <property type="entry name" value="Ribosomal_uL2_C"/>
</dbReference>
<keyword evidence="3" id="KW-0687">Ribonucleoprotein</keyword>
<proteinExistence type="inferred from homology"/>
<accession>A0A498KM31</accession>
<dbReference type="GO" id="GO:0022625">
    <property type="term" value="C:cytosolic large ribosomal subunit"/>
    <property type="evidence" value="ECO:0007669"/>
    <property type="project" value="TreeGrafter"/>
</dbReference>
<organism evidence="5 6">
    <name type="scientific">Malus domestica</name>
    <name type="common">Apple</name>
    <name type="synonym">Pyrus malus</name>
    <dbReference type="NCBI Taxonomy" id="3750"/>
    <lineage>
        <taxon>Eukaryota</taxon>
        <taxon>Viridiplantae</taxon>
        <taxon>Streptophyta</taxon>
        <taxon>Embryophyta</taxon>
        <taxon>Tracheophyta</taxon>
        <taxon>Spermatophyta</taxon>
        <taxon>Magnoliopsida</taxon>
        <taxon>eudicotyledons</taxon>
        <taxon>Gunneridae</taxon>
        <taxon>Pentapetalae</taxon>
        <taxon>rosids</taxon>
        <taxon>fabids</taxon>
        <taxon>Rosales</taxon>
        <taxon>Rosaceae</taxon>
        <taxon>Amygdaloideae</taxon>
        <taxon>Maleae</taxon>
        <taxon>Malus</taxon>
    </lineage>
</organism>
<dbReference type="Gene3D" id="2.30.30.30">
    <property type="match status" value="1"/>
</dbReference>
<dbReference type="Gene3D" id="1.25.40.470">
    <property type="match status" value="1"/>
</dbReference>
<comment type="similarity">
    <text evidence="1">Belongs to the universal ribosomal protein uL2 family.</text>
</comment>
<dbReference type="AlphaFoldDB" id="A0A498KM31"/>
<dbReference type="GO" id="GO:0002181">
    <property type="term" value="P:cytoplasmic translation"/>
    <property type="evidence" value="ECO:0007669"/>
    <property type="project" value="TreeGrafter"/>
</dbReference>
<dbReference type="Proteomes" id="UP000290289">
    <property type="component" value="Chromosome 2"/>
</dbReference>